<sequence length="53" mass="5892">MEVNYGTQDKSLLILDTGAEPSVLELPSPLPGIVEETFSSHRITSYNVCYTKF</sequence>
<reference evidence="1 2" key="1">
    <citation type="submission" date="2013-02" db="EMBL/GenBank/DDBJ databases">
        <authorList>
            <person name="Harkins D.M."/>
            <person name="Durkin A.S."/>
            <person name="Brinkac L.M."/>
            <person name="Haft D.H."/>
            <person name="Selengut J.D."/>
            <person name="Sanka R."/>
            <person name="DePew J."/>
            <person name="Purushe J."/>
            <person name="Whelen A.C."/>
            <person name="Vinetz J.M."/>
            <person name="Sutton G.G."/>
            <person name="Nierman W.C."/>
            <person name="Fouts D.E."/>
        </authorList>
    </citation>
    <scope>NUCLEOTIDE SEQUENCE [LARGE SCALE GENOMIC DNA]</scope>
    <source>
        <strain evidence="1 2">2002000626</strain>
    </source>
</reference>
<dbReference type="Proteomes" id="UP000012329">
    <property type="component" value="Unassembled WGS sequence"/>
</dbReference>
<protein>
    <submittedName>
        <fullName evidence="1">Uncharacterized protein</fullName>
    </submittedName>
</protein>
<gene>
    <name evidence="1" type="ORF">LEP1GSC029_1566</name>
</gene>
<organism evidence="1 2">
    <name type="scientific">Leptospira interrogans str. 2002000626</name>
    <dbReference type="NCBI Taxonomy" id="996803"/>
    <lineage>
        <taxon>Bacteria</taxon>
        <taxon>Pseudomonadati</taxon>
        <taxon>Spirochaetota</taxon>
        <taxon>Spirochaetia</taxon>
        <taxon>Leptospirales</taxon>
        <taxon>Leptospiraceae</taxon>
        <taxon>Leptospira</taxon>
    </lineage>
</organism>
<evidence type="ECO:0000313" key="2">
    <source>
        <dbReference type="Proteomes" id="UP000012329"/>
    </source>
</evidence>
<proteinExistence type="predicted"/>
<dbReference type="EMBL" id="AFJL02000138">
    <property type="protein sequence ID" value="EMY04324.1"/>
    <property type="molecule type" value="Genomic_DNA"/>
</dbReference>
<name>A0A829CXS8_LEPIR</name>
<accession>A0A829CXS8</accession>
<dbReference type="AlphaFoldDB" id="A0A829CXS8"/>
<comment type="caution">
    <text evidence="1">The sequence shown here is derived from an EMBL/GenBank/DDBJ whole genome shotgun (WGS) entry which is preliminary data.</text>
</comment>
<evidence type="ECO:0000313" key="1">
    <source>
        <dbReference type="EMBL" id="EMY04324.1"/>
    </source>
</evidence>